<reference evidence="1 2" key="1">
    <citation type="submission" date="2013-11" db="EMBL/GenBank/DDBJ databases">
        <title>Estimation of Helicobacter pylori bacteriophage ecology using H. pylori isolates.</title>
        <authorList>
            <person name="Uchiyama J."/>
            <person name="Takemura-Uchiyama I."/>
            <person name="Ujihara T."/>
            <person name="Matsuzaki S."/>
        </authorList>
    </citation>
    <scope>NUCLEOTIDE SEQUENCE [LARGE SCALE GENOMIC DNA]</scope>
    <source>
        <strain evidence="1 2">NY40</strain>
    </source>
</reference>
<dbReference type="Gene3D" id="3.40.50.1010">
    <property type="entry name" value="5'-nuclease"/>
    <property type="match status" value="1"/>
</dbReference>
<accession>A0A060Q2K1</accession>
<sequence length="243" mass="28471">MKANTIILVDWENFRRDIKQTKCVNYNIALDVIVTIRAFLLDDEWISRIYFYTTPPFDFEHALWDKRNDTLQNEKNPGTEMKIFTSSDIEEILQSSEATKWEKIYSDVENFQHDLASLDQVELRLGRTKLNAIRVEFDGSYRALLEQKQVDMLMGLDIQRIAFKKIADRILIFSKDTDLIPALKLARDEGLRVDIADLSNRLSLLSQDLKYNSDKVRKLSSNEVKDKLFSIRENLTKTNWVLN</sequence>
<dbReference type="AlphaFoldDB" id="A0A060Q2K1"/>
<dbReference type="HOGENOM" id="CLU_072545_0_0_7"/>
<gene>
    <name evidence="1" type="ORF">NY40_1562</name>
</gene>
<dbReference type="RefSeq" id="WP_041051613.1">
    <property type="nucleotide sequence ID" value="NZ_AP014523.1"/>
</dbReference>
<dbReference type="Proteomes" id="UP000031662">
    <property type="component" value="Chromosome"/>
</dbReference>
<name>A0A060Q2K1_HELPX</name>
<evidence type="ECO:0000313" key="1">
    <source>
        <dbReference type="EMBL" id="BAO98567.1"/>
    </source>
</evidence>
<protein>
    <submittedName>
        <fullName evidence="1">Uncharacterized protein</fullName>
    </submittedName>
</protein>
<evidence type="ECO:0000313" key="2">
    <source>
        <dbReference type="Proteomes" id="UP000031662"/>
    </source>
</evidence>
<dbReference type="EMBL" id="AP014523">
    <property type="protein sequence ID" value="BAO98567.1"/>
    <property type="molecule type" value="Genomic_DNA"/>
</dbReference>
<proteinExistence type="predicted"/>
<dbReference type="CDD" id="cd18722">
    <property type="entry name" value="PIN_NicB-like"/>
    <property type="match status" value="1"/>
</dbReference>
<organism evidence="1 2">
    <name type="scientific">Helicobacter pylori NY40</name>
    <dbReference type="NCBI Taxonomy" id="1426844"/>
    <lineage>
        <taxon>Bacteria</taxon>
        <taxon>Pseudomonadati</taxon>
        <taxon>Campylobacterota</taxon>
        <taxon>Epsilonproteobacteria</taxon>
        <taxon>Campylobacterales</taxon>
        <taxon>Helicobacteraceae</taxon>
        <taxon>Helicobacter</taxon>
    </lineage>
</organism>